<keyword evidence="1" id="KW-0472">Membrane</keyword>
<name>A0A8S1HTK6_9PELO</name>
<keyword evidence="1" id="KW-0812">Transmembrane</keyword>
<keyword evidence="1" id="KW-1133">Transmembrane helix</keyword>
<gene>
    <name evidence="2" type="ORF">CAUJ_LOCUS14141</name>
</gene>
<feature type="transmembrane region" description="Helical" evidence="1">
    <location>
        <begin position="268"/>
        <end position="296"/>
    </location>
</feature>
<dbReference type="AlphaFoldDB" id="A0A8S1HTK6"/>
<organism evidence="2 3">
    <name type="scientific">Caenorhabditis auriculariae</name>
    <dbReference type="NCBI Taxonomy" id="2777116"/>
    <lineage>
        <taxon>Eukaryota</taxon>
        <taxon>Metazoa</taxon>
        <taxon>Ecdysozoa</taxon>
        <taxon>Nematoda</taxon>
        <taxon>Chromadorea</taxon>
        <taxon>Rhabditida</taxon>
        <taxon>Rhabditina</taxon>
        <taxon>Rhabditomorpha</taxon>
        <taxon>Rhabditoidea</taxon>
        <taxon>Rhabditidae</taxon>
        <taxon>Peloderinae</taxon>
        <taxon>Caenorhabditis</taxon>
    </lineage>
</organism>
<evidence type="ECO:0000313" key="2">
    <source>
        <dbReference type="EMBL" id="CAD6198235.1"/>
    </source>
</evidence>
<feature type="transmembrane region" description="Helical" evidence="1">
    <location>
        <begin position="92"/>
        <end position="115"/>
    </location>
</feature>
<dbReference type="Proteomes" id="UP000835052">
    <property type="component" value="Unassembled WGS sequence"/>
</dbReference>
<sequence>MMYGSHSNLQKQNYSAAASRPPFEPVNTSTVRYIKRVDPSFEKPFTPIPRARGKPVKHFDEIIAQIYDEFKFLDEPDVPSPSRRSNCLTPSALTYCLLPSVQLLFSSALIVLATLRTRQLVQTENSTVRLVSSENPAGVNLFSLEAQRILGLEAVLGTFLPAIFQAVSALFGFWPIAPGKNIRRAMQTLHIIFTCISIFLWVDTIYDFSLEIVLDYLQNPASGPQTEKLITDTVLLFLGYLETLILPAITLAVAAFKLGTSDRLIKSNVLSVSISLGSVIFATSTLIVAVFAAQASLSGPSAKWTTLNEELNKSGLFAYGLKDAIVFGFVAISAIFSLVAATLRRRGLVLAATIGQGLSIALVTSHVVTSERLTSLALNVQIVQRIRQDVPISELTLILLSGCCATTCALLTIQLAVFRRGDFFARTKSPTYVADSVQRTQVLSANRYTTGPATVMSDRRSLITCC</sequence>
<feature type="transmembrane region" description="Helical" evidence="1">
    <location>
        <begin position="397"/>
        <end position="418"/>
    </location>
</feature>
<protein>
    <submittedName>
        <fullName evidence="2">Uncharacterized protein</fullName>
    </submittedName>
</protein>
<keyword evidence="3" id="KW-1185">Reference proteome</keyword>
<dbReference type="OrthoDB" id="5814756at2759"/>
<feature type="transmembrane region" description="Helical" evidence="1">
    <location>
        <begin position="348"/>
        <end position="368"/>
    </location>
</feature>
<feature type="transmembrane region" description="Helical" evidence="1">
    <location>
        <begin position="154"/>
        <end position="177"/>
    </location>
</feature>
<feature type="transmembrane region" description="Helical" evidence="1">
    <location>
        <begin position="316"/>
        <end position="341"/>
    </location>
</feature>
<proteinExistence type="predicted"/>
<feature type="transmembrane region" description="Helical" evidence="1">
    <location>
        <begin position="234"/>
        <end position="256"/>
    </location>
</feature>
<evidence type="ECO:0000256" key="1">
    <source>
        <dbReference type="SAM" id="Phobius"/>
    </source>
</evidence>
<reference evidence="2" key="1">
    <citation type="submission" date="2020-10" db="EMBL/GenBank/DDBJ databases">
        <authorList>
            <person name="Kikuchi T."/>
        </authorList>
    </citation>
    <scope>NUCLEOTIDE SEQUENCE</scope>
    <source>
        <strain evidence="2">NKZ352</strain>
    </source>
</reference>
<feature type="transmembrane region" description="Helical" evidence="1">
    <location>
        <begin position="189"/>
        <end position="214"/>
    </location>
</feature>
<comment type="caution">
    <text evidence="2">The sequence shown here is derived from an EMBL/GenBank/DDBJ whole genome shotgun (WGS) entry which is preliminary data.</text>
</comment>
<dbReference type="EMBL" id="CAJGYM010000119">
    <property type="protein sequence ID" value="CAD6198235.1"/>
    <property type="molecule type" value="Genomic_DNA"/>
</dbReference>
<evidence type="ECO:0000313" key="3">
    <source>
        <dbReference type="Proteomes" id="UP000835052"/>
    </source>
</evidence>
<accession>A0A8S1HTK6</accession>